<keyword evidence="4 8" id="KW-0853">WD repeat</keyword>
<feature type="repeat" description="WD" evidence="8">
    <location>
        <begin position="53"/>
        <end position="87"/>
    </location>
</feature>
<feature type="repeat" description="WD" evidence="8">
    <location>
        <begin position="8"/>
        <end position="40"/>
    </location>
</feature>
<evidence type="ECO:0000313" key="9">
    <source>
        <dbReference type="EMBL" id="CAD9704136.1"/>
    </source>
</evidence>
<organism evidence="9">
    <name type="scientific">Mucochytrium quahogii</name>
    <dbReference type="NCBI Taxonomy" id="96639"/>
    <lineage>
        <taxon>Eukaryota</taxon>
        <taxon>Sar</taxon>
        <taxon>Stramenopiles</taxon>
        <taxon>Bigyra</taxon>
        <taxon>Labyrinthulomycetes</taxon>
        <taxon>Thraustochytrida</taxon>
        <taxon>Thraustochytriidae</taxon>
        <taxon>Mucochytrium</taxon>
    </lineage>
</organism>
<evidence type="ECO:0000256" key="7">
    <source>
        <dbReference type="ARBA" id="ARBA00023242"/>
    </source>
</evidence>
<dbReference type="EMBL" id="HBHK01024821">
    <property type="protein sequence ID" value="CAD9704152.1"/>
    <property type="molecule type" value="Transcribed_RNA"/>
</dbReference>
<dbReference type="InterPro" id="IPR036322">
    <property type="entry name" value="WD40_repeat_dom_sf"/>
</dbReference>
<dbReference type="GO" id="GO:0015031">
    <property type="term" value="P:protein transport"/>
    <property type="evidence" value="ECO:0007669"/>
    <property type="project" value="UniProtKB-KW"/>
</dbReference>
<dbReference type="InterPro" id="IPR001680">
    <property type="entry name" value="WD40_rpt"/>
</dbReference>
<keyword evidence="6" id="KW-0653">Protein transport</keyword>
<dbReference type="PROSITE" id="PS50294">
    <property type="entry name" value="WD_REPEATS_REGION"/>
    <property type="match status" value="1"/>
</dbReference>
<dbReference type="GO" id="GO:0005198">
    <property type="term" value="F:structural molecule activity"/>
    <property type="evidence" value="ECO:0007669"/>
    <property type="project" value="InterPro"/>
</dbReference>
<comment type="similarity">
    <text evidence="2">Belongs to the WD repeat SEC13 family.</text>
</comment>
<dbReference type="EMBL" id="HBHK01024799">
    <property type="protein sequence ID" value="CAD9704136.1"/>
    <property type="molecule type" value="Transcribed_RNA"/>
</dbReference>
<reference evidence="9" key="1">
    <citation type="submission" date="2021-01" db="EMBL/GenBank/DDBJ databases">
        <authorList>
            <person name="Corre E."/>
            <person name="Pelletier E."/>
            <person name="Niang G."/>
            <person name="Scheremetjew M."/>
            <person name="Finn R."/>
            <person name="Kale V."/>
            <person name="Holt S."/>
            <person name="Cochrane G."/>
            <person name="Meng A."/>
            <person name="Brown T."/>
            <person name="Cohen L."/>
        </authorList>
    </citation>
    <scope>NUCLEOTIDE SEQUENCE</scope>
    <source>
        <strain evidence="9">NY070348D</strain>
    </source>
</reference>
<evidence type="ECO:0000256" key="3">
    <source>
        <dbReference type="ARBA" id="ARBA00022448"/>
    </source>
</evidence>
<accession>A0A7S2SM48</accession>
<dbReference type="SUPFAM" id="SSF50978">
    <property type="entry name" value="WD40 repeat-like"/>
    <property type="match status" value="1"/>
</dbReference>
<dbReference type="PANTHER" id="PTHR11024:SF3">
    <property type="entry name" value="NUCLEOPORIN SEH1"/>
    <property type="match status" value="1"/>
</dbReference>
<dbReference type="PANTHER" id="PTHR11024">
    <property type="entry name" value="NUCLEAR PORE COMPLEX PROTEIN SEC13 / SEH1 FAMILY MEMBER"/>
    <property type="match status" value="1"/>
</dbReference>
<dbReference type="GO" id="GO:0035859">
    <property type="term" value="C:Seh1-associated complex"/>
    <property type="evidence" value="ECO:0007669"/>
    <property type="project" value="TreeGrafter"/>
</dbReference>
<dbReference type="SMART" id="SM00320">
    <property type="entry name" value="WD40"/>
    <property type="match status" value="6"/>
</dbReference>
<evidence type="ECO:0000256" key="2">
    <source>
        <dbReference type="ARBA" id="ARBA00010102"/>
    </source>
</evidence>
<protein>
    <submittedName>
        <fullName evidence="9">Uncharacterized protein</fullName>
    </submittedName>
</protein>
<keyword evidence="3" id="KW-0813">Transport</keyword>
<dbReference type="EMBL" id="HBHK01024810">
    <property type="protein sequence ID" value="CAD9704144.1"/>
    <property type="molecule type" value="Transcribed_RNA"/>
</dbReference>
<dbReference type="InterPro" id="IPR037363">
    <property type="entry name" value="Sec13/Seh1_fam"/>
</dbReference>
<comment type="subcellular location">
    <subcellularLocation>
        <location evidence="1">Nucleus envelope</location>
    </subcellularLocation>
</comment>
<gene>
    <name evidence="9" type="ORF">QSP1433_LOCUS15584</name>
    <name evidence="10" type="ORF">QSP1433_LOCUS15588</name>
    <name evidence="11" type="ORF">QSP1433_LOCUS15592</name>
</gene>
<sequence length="342" mass="38902">MNQFNAFTSQHDDFVHDIEYDTYGKRLATCSSDHKIKIWSENAAGEWQCDAELEGHRGAVWKLAWAHPEFGQVLASCSFDQRIIIWEEMDTPVSTDENSNMININGVEQPIPGNNASVKKQANNMDVLSRWHQVSSLKGDGRESVNDMKFAPRHFGLCLATCSTDGFVRIFDADDVMNLENWTMSKFEATSDKEEATSLSWNQSRFDSQMMVVGSTSHIKVWTKNQTERRWEVLADLSVGDVGIVNDVCWAPNLGRSYHLIAAAAANSEDIQIFKLMTDPETNSYRNFEMEAKLSCNTEVWRCEWNLTGTVLAASGEDGTIRLWRKNFKNVWDQITEESLCR</sequence>
<dbReference type="GO" id="GO:0031080">
    <property type="term" value="C:nuclear pore outer ring"/>
    <property type="evidence" value="ECO:0007669"/>
    <property type="project" value="TreeGrafter"/>
</dbReference>
<dbReference type="Gene3D" id="2.130.10.10">
    <property type="entry name" value="YVTN repeat-like/Quinoprotein amine dehydrogenase"/>
    <property type="match status" value="1"/>
</dbReference>
<evidence type="ECO:0000256" key="8">
    <source>
        <dbReference type="PROSITE-ProRule" id="PRU00221"/>
    </source>
</evidence>
<name>A0A7S2SM48_9STRA</name>
<keyword evidence="7" id="KW-0539">Nucleus</keyword>
<dbReference type="InterPro" id="IPR015943">
    <property type="entry name" value="WD40/YVTN_repeat-like_dom_sf"/>
</dbReference>
<evidence type="ECO:0000256" key="4">
    <source>
        <dbReference type="ARBA" id="ARBA00022574"/>
    </source>
</evidence>
<evidence type="ECO:0000256" key="6">
    <source>
        <dbReference type="ARBA" id="ARBA00022927"/>
    </source>
</evidence>
<evidence type="ECO:0000256" key="5">
    <source>
        <dbReference type="ARBA" id="ARBA00022737"/>
    </source>
</evidence>
<dbReference type="AlphaFoldDB" id="A0A7S2SM48"/>
<dbReference type="GO" id="GO:0034198">
    <property type="term" value="P:cellular response to amino acid starvation"/>
    <property type="evidence" value="ECO:0007669"/>
    <property type="project" value="TreeGrafter"/>
</dbReference>
<dbReference type="PROSITE" id="PS50082">
    <property type="entry name" value="WD_REPEATS_2"/>
    <property type="match status" value="2"/>
</dbReference>
<proteinExistence type="inferred from homology"/>
<keyword evidence="5" id="KW-0677">Repeat</keyword>
<evidence type="ECO:0000313" key="11">
    <source>
        <dbReference type="EMBL" id="CAD9704152.1"/>
    </source>
</evidence>
<dbReference type="Pfam" id="PF00400">
    <property type="entry name" value="WD40"/>
    <property type="match status" value="4"/>
</dbReference>
<evidence type="ECO:0000256" key="1">
    <source>
        <dbReference type="ARBA" id="ARBA00004259"/>
    </source>
</evidence>
<dbReference type="GO" id="GO:1904263">
    <property type="term" value="P:positive regulation of TORC1 signaling"/>
    <property type="evidence" value="ECO:0007669"/>
    <property type="project" value="TreeGrafter"/>
</dbReference>
<evidence type="ECO:0000313" key="10">
    <source>
        <dbReference type="EMBL" id="CAD9704144.1"/>
    </source>
</evidence>